<proteinExistence type="predicted"/>
<dbReference type="AlphaFoldDB" id="A0A4U0ST33"/>
<dbReference type="Gene3D" id="1.10.10.10">
    <property type="entry name" value="Winged helix-like DNA-binding domain superfamily/Winged helix DNA-binding domain"/>
    <property type="match status" value="1"/>
</dbReference>
<dbReference type="GO" id="GO:0003700">
    <property type="term" value="F:DNA-binding transcription factor activity"/>
    <property type="evidence" value="ECO:0007669"/>
    <property type="project" value="InterPro"/>
</dbReference>
<dbReference type="Proteomes" id="UP000305778">
    <property type="component" value="Unassembled WGS sequence"/>
</dbReference>
<protein>
    <submittedName>
        <fullName evidence="2">Winged helix-turn-helix transcriptional regulator</fullName>
    </submittedName>
</protein>
<dbReference type="PANTHER" id="PTHR33164:SF43">
    <property type="entry name" value="HTH-TYPE TRANSCRIPTIONAL REPRESSOR YETL"/>
    <property type="match status" value="1"/>
</dbReference>
<dbReference type="EMBL" id="SUMC01000001">
    <property type="protein sequence ID" value="TKA13320.1"/>
    <property type="molecule type" value="Genomic_DNA"/>
</dbReference>
<dbReference type="SMART" id="SM00347">
    <property type="entry name" value="HTH_MARR"/>
    <property type="match status" value="1"/>
</dbReference>
<dbReference type="InterPro" id="IPR036388">
    <property type="entry name" value="WH-like_DNA-bd_sf"/>
</dbReference>
<organism evidence="2 3">
    <name type="scientific">Actinacidiphila oryziradicis</name>
    <dbReference type="NCBI Taxonomy" id="2571141"/>
    <lineage>
        <taxon>Bacteria</taxon>
        <taxon>Bacillati</taxon>
        <taxon>Actinomycetota</taxon>
        <taxon>Actinomycetes</taxon>
        <taxon>Kitasatosporales</taxon>
        <taxon>Streptomycetaceae</taxon>
        <taxon>Actinacidiphila</taxon>
    </lineage>
</organism>
<gene>
    <name evidence="2" type="ORF">FCI23_00950</name>
</gene>
<dbReference type="SUPFAM" id="SSF46785">
    <property type="entry name" value="Winged helix' DNA-binding domain"/>
    <property type="match status" value="1"/>
</dbReference>
<dbReference type="GO" id="GO:0006950">
    <property type="term" value="P:response to stress"/>
    <property type="evidence" value="ECO:0007669"/>
    <property type="project" value="TreeGrafter"/>
</dbReference>
<evidence type="ECO:0000259" key="1">
    <source>
        <dbReference type="PROSITE" id="PS50995"/>
    </source>
</evidence>
<name>A0A4U0ST33_9ACTN</name>
<dbReference type="InterPro" id="IPR036390">
    <property type="entry name" value="WH_DNA-bd_sf"/>
</dbReference>
<accession>A0A4U0ST33</accession>
<sequence>MVHRTENLLGALVTALGDAQRSAAEEFAGYAGATSAAMTYLLQEPGTGIDQLAAPLGLTQSATVRLVDRLERDGHARREPGANGRKVRVVLTRQGTRDAKRLLELRSDLLRDALSVLGPGDRKTLTGFLEQMLARLTTDVPHGQRICRMCALDDCPRQSCPVDAVAGTRTH</sequence>
<dbReference type="PANTHER" id="PTHR33164">
    <property type="entry name" value="TRANSCRIPTIONAL REGULATOR, MARR FAMILY"/>
    <property type="match status" value="1"/>
</dbReference>
<comment type="caution">
    <text evidence="2">The sequence shown here is derived from an EMBL/GenBank/DDBJ whole genome shotgun (WGS) entry which is preliminary data.</text>
</comment>
<feature type="domain" description="HTH marR-type" evidence="1">
    <location>
        <begin position="1"/>
        <end position="134"/>
    </location>
</feature>
<evidence type="ECO:0000313" key="2">
    <source>
        <dbReference type="EMBL" id="TKA13320.1"/>
    </source>
</evidence>
<dbReference type="OrthoDB" id="4323829at2"/>
<dbReference type="PROSITE" id="PS50995">
    <property type="entry name" value="HTH_MARR_2"/>
    <property type="match status" value="1"/>
</dbReference>
<dbReference type="InterPro" id="IPR000835">
    <property type="entry name" value="HTH_MarR-typ"/>
</dbReference>
<keyword evidence="3" id="KW-1185">Reference proteome</keyword>
<dbReference type="RefSeq" id="WP_136721480.1">
    <property type="nucleotide sequence ID" value="NZ_SUMC01000001.1"/>
</dbReference>
<evidence type="ECO:0000313" key="3">
    <source>
        <dbReference type="Proteomes" id="UP000305778"/>
    </source>
</evidence>
<reference evidence="2 3" key="1">
    <citation type="submission" date="2019-04" db="EMBL/GenBank/DDBJ databases">
        <title>Streptomyces oryziradicis sp. nov., a novel actinomycete isolated from rhizosphere soil of rice (Oryza sativa L.).</title>
        <authorList>
            <person name="Li C."/>
        </authorList>
    </citation>
    <scope>NUCLEOTIDE SEQUENCE [LARGE SCALE GENOMIC DNA]</scope>
    <source>
        <strain evidence="2 3">NEAU-C40</strain>
    </source>
</reference>
<dbReference type="InterPro" id="IPR039422">
    <property type="entry name" value="MarR/SlyA-like"/>
</dbReference>